<accession>A0A1V3GA16</accession>
<name>A0A1V3GA16_9BACL</name>
<evidence type="ECO:0000313" key="2">
    <source>
        <dbReference type="EMBL" id="OOE13657.1"/>
    </source>
</evidence>
<evidence type="ECO:0000313" key="3">
    <source>
        <dbReference type="Proteomes" id="UP000188597"/>
    </source>
</evidence>
<dbReference type="Proteomes" id="UP000188597">
    <property type="component" value="Unassembled WGS sequence"/>
</dbReference>
<keyword evidence="1" id="KW-0472">Membrane</keyword>
<dbReference type="RefSeq" id="WP_077359099.1">
    <property type="nucleotide sequence ID" value="NZ_MQMF01000001.1"/>
</dbReference>
<protein>
    <submittedName>
        <fullName evidence="2">Sporulation protein YqfD</fullName>
    </submittedName>
</protein>
<dbReference type="AlphaFoldDB" id="A0A1V3GA16"/>
<dbReference type="Pfam" id="PF06898">
    <property type="entry name" value="YqfD"/>
    <property type="match status" value="1"/>
</dbReference>
<feature type="transmembrane region" description="Helical" evidence="1">
    <location>
        <begin position="90"/>
        <end position="110"/>
    </location>
</feature>
<keyword evidence="1" id="KW-0812">Transmembrane</keyword>
<evidence type="ECO:0000256" key="1">
    <source>
        <dbReference type="SAM" id="Phobius"/>
    </source>
</evidence>
<organism evidence="2 3">
    <name type="scientific">Fictibacillus arsenicus</name>
    <dbReference type="NCBI Taxonomy" id="255247"/>
    <lineage>
        <taxon>Bacteria</taxon>
        <taxon>Bacillati</taxon>
        <taxon>Bacillota</taxon>
        <taxon>Bacilli</taxon>
        <taxon>Bacillales</taxon>
        <taxon>Fictibacillaceae</taxon>
        <taxon>Fictibacillus</taxon>
    </lineage>
</organism>
<keyword evidence="1" id="KW-1133">Transmembrane helix</keyword>
<reference evidence="2 3" key="1">
    <citation type="submission" date="2016-11" db="EMBL/GenBank/DDBJ databases">
        <authorList>
            <person name="Jaros S."/>
            <person name="Januszkiewicz K."/>
            <person name="Wedrychowicz H."/>
        </authorList>
    </citation>
    <scope>NUCLEOTIDE SEQUENCE [LARGE SCALE GENOMIC DNA]</scope>
    <source>
        <strain evidence="2 3">Con a/3</strain>
    </source>
</reference>
<dbReference type="NCBIfam" id="TIGR02876">
    <property type="entry name" value="spore_yqfD"/>
    <property type="match status" value="1"/>
</dbReference>
<dbReference type="PIRSF" id="PIRSF029895">
    <property type="entry name" value="SpoIV"/>
    <property type="match status" value="1"/>
</dbReference>
<dbReference type="EMBL" id="MQMF01000001">
    <property type="protein sequence ID" value="OOE13657.1"/>
    <property type="molecule type" value="Genomic_DNA"/>
</dbReference>
<dbReference type="InterPro" id="IPR010690">
    <property type="entry name" value="YqfD"/>
</dbReference>
<comment type="caution">
    <text evidence="2">The sequence shown here is derived from an EMBL/GenBank/DDBJ whole genome shotgun (WGS) entry which is preliminary data.</text>
</comment>
<sequence>MKSKWGNNFKGYVRIEIIGQESSSFINTCIQSGIQIWDIKPIDGDRVHVSISVPDVQRAKAILKQNKLKIRIKEKKGTPFLLKKMWKRNGFMLGMVSFIFILFLLSNMIWNINVIGANPKTEYELRKAALEIGVKKGKFIFLLPNVREVQRQLTEKMGNVTWIGVTQYGTSYRFEVVEKEIPKEKLITGPRHLVATKQAVIHSLFVEKGQPVVTVNDYVRKGTLLVSGYIGKEKKPELVSAKGEIFGEVWYETRVEIPLNTSFQTYTGKFENRHYVSLFGLDIPIYGFSDGEFQDKTETLNESPLYLAKWKLPVSYIKKEIRETDGVKRSYTKAEAIEVGKKMAKKELLKKLPEDAKIKGEKVWQQKVSNGKVKLTMLYKVIENIASEQPIPIQQGE</sequence>
<gene>
    <name evidence="2" type="ORF">UN64_00095</name>
</gene>
<dbReference type="OrthoDB" id="1640349at2"/>
<proteinExistence type="predicted"/>